<keyword evidence="11 14" id="KW-0418">Kinase</keyword>
<comment type="pathway">
    <text evidence="6 14">Cofactor biosynthesis; adenosylcobalamin biosynthesis; adenosylcobalamin from cob(II)yrinate a,c-diamide: step 5/7.</text>
</comment>
<dbReference type="EC" id="2.7.7.62" evidence="14"/>
<feature type="binding site" evidence="16">
    <location>
        <begin position="9"/>
        <end position="16"/>
    </location>
    <ligand>
        <name>GTP</name>
        <dbReference type="ChEBI" id="CHEBI:37565"/>
    </ligand>
</feature>
<evidence type="ECO:0000256" key="2">
    <source>
        <dbReference type="ARBA" id="ARBA00000711"/>
    </source>
</evidence>
<dbReference type="InterPro" id="IPR027417">
    <property type="entry name" value="P-loop_NTPase"/>
</dbReference>
<dbReference type="OrthoDB" id="9788370at2"/>
<keyword evidence="9 14" id="KW-0808">Transferase</keyword>
<name>A0A1R0F6T3_9HYPH</name>
<proteinExistence type="inferred from homology"/>
<gene>
    <name evidence="17" type="ORF">PEB0149_000770</name>
</gene>
<dbReference type="PIRSF" id="PIRSF006135">
    <property type="entry name" value="CobU"/>
    <property type="match status" value="1"/>
</dbReference>
<evidence type="ECO:0000256" key="16">
    <source>
        <dbReference type="PIRSR" id="PIRSR006135-2"/>
    </source>
</evidence>
<sequence length="170" mass="18869">MAKITLILGGTRSGKSVFAENYVLSANKTPVYLATAEIFNEEMKKRVDMHRSRRKSGWINVEEPIDITGEIAKHNSEQKIVLIDCLSVWLGNLLEHHRNVETEMAKLVDGLARLEVETVFVSSEVGLGIVPDNKLAREFSDYAGLMNQKIANIAETVFFVAAGLPLKLKG</sequence>
<evidence type="ECO:0000256" key="5">
    <source>
        <dbReference type="ARBA" id="ARBA00004692"/>
    </source>
</evidence>
<evidence type="ECO:0000256" key="1">
    <source>
        <dbReference type="ARBA" id="ARBA00000312"/>
    </source>
</evidence>
<organism evidence="17 18">
    <name type="scientific">Bartonella apis</name>
    <dbReference type="NCBI Taxonomy" id="1686310"/>
    <lineage>
        <taxon>Bacteria</taxon>
        <taxon>Pseudomonadati</taxon>
        <taxon>Pseudomonadota</taxon>
        <taxon>Alphaproteobacteria</taxon>
        <taxon>Hyphomicrobiales</taxon>
        <taxon>Bartonellaceae</taxon>
        <taxon>Bartonella</taxon>
    </lineage>
</organism>
<keyword evidence="13 14" id="KW-0342">GTP-binding</keyword>
<dbReference type="UniPathway" id="UPA00148">
    <property type="reaction ID" value="UER00236"/>
</dbReference>
<comment type="catalytic activity">
    <reaction evidence="1 14">
        <text>adenosylcob(III)inamide + ATP = adenosylcob(III)inamide phosphate + ADP + H(+)</text>
        <dbReference type="Rhea" id="RHEA:15769"/>
        <dbReference type="ChEBI" id="CHEBI:2480"/>
        <dbReference type="ChEBI" id="CHEBI:15378"/>
        <dbReference type="ChEBI" id="CHEBI:30616"/>
        <dbReference type="ChEBI" id="CHEBI:58502"/>
        <dbReference type="ChEBI" id="CHEBI:456216"/>
        <dbReference type="EC" id="2.7.1.156"/>
    </reaction>
</comment>
<evidence type="ECO:0000256" key="8">
    <source>
        <dbReference type="ARBA" id="ARBA00022573"/>
    </source>
</evidence>
<dbReference type="GO" id="GO:0043752">
    <property type="term" value="F:adenosylcobinamide kinase activity"/>
    <property type="evidence" value="ECO:0007669"/>
    <property type="project" value="UniProtKB-EC"/>
</dbReference>
<comment type="pathway">
    <text evidence="5 14">Cofactor biosynthesis; adenosylcobalamin biosynthesis; adenosylcobalamin from cob(II)yrinate a,c-diamide: step 6/7.</text>
</comment>
<comment type="caution">
    <text evidence="17">The sequence shown here is derived from an EMBL/GenBank/DDBJ whole genome shotgun (WGS) entry which is preliminary data.</text>
</comment>
<dbReference type="Proteomes" id="UP000187344">
    <property type="component" value="Unassembled WGS sequence"/>
</dbReference>
<dbReference type="NCBIfam" id="NF004469">
    <property type="entry name" value="PRK05800.1"/>
    <property type="match status" value="1"/>
</dbReference>
<dbReference type="EC" id="2.7.1.156" evidence="14"/>
<dbReference type="Gene3D" id="3.40.50.300">
    <property type="entry name" value="P-loop containing nucleotide triphosphate hydrolases"/>
    <property type="match status" value="1"/>
</dbReference>
<evidence type="ECO:0000256" key="4">
    <source>
        <dbReference type="ARBA" id="ARBA00003889"/>
    </source>
</evidence>
<evidence type="ECO:0000313" key="17">
    <source>
        <dbReference type="EMBL" id="OLY42671.1"/>
    </source>
</evidence>
<evidence type="ECO:0000256" key="6">
    <source>
        <dbReference type="ARBA" id="ARBA00005159"/>
    </source>
</evidence>
<dbReference type="GO" id="GO:0008820">
    <property type="term" value="F:cobinamide phosphate guanylyltransferase activity"/>
    <property type="evidence" value="ECO:0007669"/>
    <property type="project" value="UniProtKB-UniRule"/>
</dbReference>
<reference evidence="17 18" key="1">
    <citation type="submission" date="2016-12" db="EMBL/GenBank/DDBJ databases">
        <title>Comparative genomics of Bartonella apis.</title>
        <authorList>
            <person name="Engel P."/>
        </authorList>
    </citation>
    <scope>NUCLEOTIDE SEQUENCE [LARGE SCALE GENOMIC DNA]</scope>
    <source>
        <strain evidence="17 18">PEB0149</strain>
    </source>
</reference>
<evidence type="ECO:0000313" key="18">
    <source>
        <dbReference type="Proteomes" id="UP000187344"/>
    </source>
</evidence>
<keyword evidence="17" id="KW-0548">Nucleotidyltransferase</keyword>
<dbReference type="AlphaFoldDB" id="A0A1R0F6T3"/>
<keyword evidence="8 14" id="KW-0169">Cobalamin biosynthesis</keyword>
<protein>
    <recommendedName>
        <fullName evidence="14">Bifunctional adenosylcobalamin biosynthesis protein</fullName>
        <ecNumber evidence="14">2.7.1.156</ecNumber>
        <ecNumber evidence="14">2.7.7.62</ecNumber>
    </recommendedName>
</protein>
<evidence type="ECO:0000256" key="9">
    <source>
        <dbReference type="ARBA" id="ARBA00022679"/>
    </source>
</evidence>
<evidence type="ECO:0000256" key="11">
    <source>
        <dbReference type="ARBA" id="ARBA00022777"/>
    </source>
</evidence>
<evidence type="ECO:0000256" key="3">
    <source>
        <dbReference type="ARBA" id="ARBA00001522"/>
    </source>
</evidence>
<evidence type="ECO:0000256" key="14">
    <source>
        <dbReference type="PIRNR" id="PIRNR006135"/>
    </source>
</evidence>
<comment type="catalytic activity">
    <reaction evidence="2 14">
        <text>adenosylcob(III)inamide phosphate + GTP + H(+) = adenosylcob(III)inamide-GDP + diphosphate</text>
        <dbReference type="Rhea" id="RHEA:22712"/>
        <dbReference type="ChEBI" id="CHEBI:15378"/>
        <dbReference type="ChEBI" id="CHEBI:33019"/>
        <dbReference type="ChEBI" id="CHEBI:37565"/>
        <dbReference type="ChEBI" id="CHEBI:58502"/>
        <dbReference type="ChEBI" id="CHEBI:60487"/>
        <dbReference type="EC" id="2.7.7.62"/>
    </reaction>
</comment>
<evidence type="ECO:0000256" key="10">
    <source>
        <dbReference type="ARBA" id="ARBA00022741"/>
    </source>
</evidence>
<evidence type="ECO:0000256" key="13">
    <source>
        <dbReference type="ARBA" id="ARBA00023134"/>
    </source>
</evidence>
<comment type="catalytic activity">
    <reaction evidence="3">
        <text>adenosylcob(III)inamide + GTP = adenosylcob(III)inamide phosphate + GDP + H(+)</text>
        <dbReference type="Rhea" id="RHEA:15765"/>
        <dbReference type="ChEBI" id="CHEBI:2480"/>
        <dbReference type="ChEBI" id="CHEBI:15378"/>
        <dbReference type="ChEBI" id="CHEBI:37565"/>
        <dbReference type="ChEBI" id="CHEBI:58189"/>
        <dbReference type="ChEBI" id="CHEBI:58502"/>
        <dbReference type="EC" id="2.7.1.156"/>
    </reaction>
</comment>
<dbReference type="GO" id="GO:0005525">
    <property type="term" value="F:GTP binding"/>
    <property type="evidence" value="ECO:0007669"/>
    <property type="project" value="UniProtKB-UniRule"/>
</dbReference>
<feature type="active site" description="GMP-histidine intermediate" evidence="15">
    <location>
        <position position="50"/>
    </location>
</feature>
<dbReference type="EMBL" id="LXYT01000003">
    <property type="protein sequence ID" value="OLY42671.1"/>
    <property type="molecule type" value="Genomic_DNA"/>
</dbReference>
<dbReference type="Pfam" id="PF02283">
    <property type="entry name" value="CobU"/>
    <property type="match status" value="1"/>
</dbReference>
<dbReference type="PANTHER" id="PTHR34848">
    <property type="match status" value="1"/>
</dbReference>
<evidence type="ECO:0000256" key="7">
    <source>
        <dbReference type="ARBA" id="ARBA00007490"/>
    </source>
</evidence>
<dbReference type="GO" id="GO:0005524">
    <property type="term" value="F:ATP binding"/>
    <property type="evidence" value="ECO:0007669"/>
    <property type="project" value="UniProtKB-UniRule"/>
</dbReference>
<evidence type="ECO:0000256" key="12">
    <source>
        <dbReference type="ARBA" id="ARBA00022840"/>
    </source>
</evidence>
<dbReference type="SUPFAM" id="SSF52540">
    <property type="entry name" value="P-loop containing nucleoside triphosphate hydrolases"/>
    <property type="match status" value="1"/>
</dbReference>
<dbReference type="PANTHER" id="PTHR34848:SF1">
    <property type="entry name" value="BIFUNCTIONAL ADENOSYLCOBALAMIN BIOSYNTHESIS PROTEIN COBU"/>
    <property type="match status" value="1"/>
</dbReference>
<feature type="binding site" evidence="16">
    <location>
        <position position="62"/>
    </location>
    <ligand>
        <name>GTP</name>
        <dbReference type="ChEBI" id="CHEBI:37565"/>
    </ligand>
</feature>
<feature type="binding site" evidence="16">
    <location>
        <begin position="34"/>
        <end position="36"/>
    </location>
    <ligand>
        <name>GTP</name>
        <dbReference type="ChEBI" id="CHEBI:37565"/>
    </ligand>
</feature>
<dbReference type="GO" id="GO:0009236">
    <property type="term" value="P:cobalamin biosynthetic process"/>
    <property type="evidence" value="ECO:0007669"/>
    <property type="project" value="UniProtKB-UniRule"/>
</dbReference>
<feature type="binding site" evidence="16">
    <location>
        <position position="84"/>
    </location>
    <ligand>
        <name>GTP</name>
        <dbReference type="ChEBI" id="CHEBI:37565"/>
    </ligand>
</feature>
<keyword evidence="12 14" id="KW-0067">ATP-binding</keyword>
<keyword evidence="10 14" id="KW-0547">Nucleotide-binding</keyword>
<comment type="function">
    <text evidence="4 14">Catalyzes ATP-dependent phosphorylation of adenosylcobinamide and addition of GMP to adenosylcobinamide phosphate.</text>
</comment>
<dbReference type="RefSeq" id="WP_075870522.1">
    <property type="nucleotide sequence ID" value="NZ_CALYQA010000008.1"/>
</dbReference>
<dbReference type="CDD" id="cd00544">
    <property type="entry name" value="CobU"/>
    <property type="match status" value="1"/>
</dbReference>
<dbReference type="InterPro" id="IPR003203">
    <property type="entry name" value="CobU/CobP"/>
</dbReference>
<evidence type="ECO:0000256" key="15">
    <source>
        <dbReference type="PIRSR" id="PIRSR006135-1"/>
    </source>
</evidence>
<keyword evidence="18" id="KW-1185">Reference proteome</keyword>
<accession>A0A1R0F6T3</accession>
<comment type="similarity">
    <text evidence="7 14">Belongs to the CobU/CobP family.</text>
</comment>
<feature type="binding site" evidence="16">
    <location>
        <begin position="51"/>
        <end position="54"/>
    </location>
    <ligand>
        <name>GTP</name>
        <dbReference type="ChEBI" id="CHEBI:37565"/>
    </ligand>
</feature>